<sequence>MLVALPAAVAVGLLVLAVESSWAPMRELDQSIADALHRQALGHPAWVRAMKLVSAVGSPTVMRVGIGALAVVLWLRGARRLALWAAVTMAGGALIDVVLKAAVGRARPVFAHPVATAPGGSFPSGHAFTATLASGVALLTVLPLLGRRGRVAAWSVAVLVPLVVGYSRLALGVHWTSDVVGGWLLGVGLLAGTTAAFETWRRERRPAPVHPAIEGAAPEETERAVGHGDGESTAAE</sequence>
<accession>A0A941ELD2</accession>
<feature type="transmembrane region" description="Helical" evidence="2">
    <location>
        <begin position="152"/>
        <end position="173"/>
    </location>
</feature>
<dbReference type="PANTHER" id="PTHR14969:SF13">
    <property type="entry name" value="AT30094P"/>
    <property type="match status" value="1"/>
</dbReference>
<feature type="transmembrane region" description="Helical" evidence="2">
    <location>
        <begin position="82"/>
        <end position="103"/>
    </location>
</feature>
<dbReference type="SUPFAM" id="SSF48317">
    <property type="entry name" value="Acid phosphatase/Vanadium-dependent haloperoxidase"/>
    <property type="match status" value="1"/>
</dbReference>
<name>A0A941ELD2_9ACTN</name>
<reference evidence="4" key="1">
    <citation type="submission" date="2021-04" db="EMBL/GenBank/DDBJ databases">
        <title>Genome based classification of Actinospica acidithermotolerans sp. nov., an actinobacterium isolated from an Indonesian hot spring.</title>
        <authorList>
            <person name="Kusuma A.B."/>
            <person name="Putra K.E."/>
            <person name="Nafisah S."/>
            <person name="Loh J."/>
            <person name="Nouioui I."/>
            <person name="Goodfellow M."/>
        </authorList>
    </citation>
    <scope>NUCLEOTIDE SEQUENCE</scope>
    <source>
        <strain evidence="4">MGRD01-02</strain>
    </source>
</reference>
<dbReference type="Gene3D" id="1.20.144.10">
    <property type="entry name" value="Phosphatidic acid phosphatase type 2/haloperoxidase"/>
    <property type="match status" value="2"/>
</dbReference>
<dbReference type="EMBL" id="JAGSOH010000196">
    <property type="protein sequence ID" value="MBR7831204.1"/>
    <property type="molecule type" value="Genomic_DNA"/>
</dbReference>
<evidence type="ECO:0000256" key="1">
    <source>
        <dbReference type="SAM" id="MobiDB-lite"/>
    </source>
</evidence>
<feature type="transmembrane region" description="Helical" evidence="2">
    <location>
        <begin position="52"/>
        <end position="75"/>
    </location>
</feature>
<evidence type="ECO:0000313" key="5">
    <source>
        <dbReference type="Proteomes" id="UP000676325"/>
    </source>
</evidence>
<gene>
    <name evidence="4" type="ORF">KDK95_33165</name>
</gene>
<keyword evidence="2" id="KW-0472">Membrane</keyword>
<evidence type="ECO:0000313" key="4">
    <source>
        <dbReference type="EMBL" id="MBR7831204.1"/>
    </source>
</evidence>
<dbReference type="SMART" id="SM00014">
    <property type="entry name" value="acidPPc"/>
    <property type="match status" value="1"/>
</dbReference>
<dbReference type="CDD" id="cd03392">
    <property type="entry name" value="PAP2_like_2"/>
    <property type="match status" value="1"/>
</dbReference>
<feature type="domain" description="Phosphatidic acid phosphatase type 2/haloperoxidase" evidence="3">
    <location>
        <begin position="81"/>
        <end position="194"/>
    </location>
</feature>
<proteinExistence type="predicted"/>
<feature type="region of interest" description="Disordered" evidence="1">
    <location>
        <begin position="208"/>
        <end position="236"/>
    </location>
</feature>
<dbReference type="InterPro" id="IPR000326">
    <property type="entry name" value="PAP2/HPO"/>
</dbReference>
<comment type="caution">
    <text evidence="4">The sequence shown here is derived from an EMBL/GenBank/DDBJ whole genome shotgun (WGS) entry which is preliminary data.</text>
</comment>
<dbReference type="Pfam" id="PF01569">
    <property type="entry name" value="PAP2"/>
    <property type="match status" value="1"/>
</dbReference>
<dbReference type="Proteomes" id="UP000676325">
    <property type="component" value="Unassembled WGS sequence"/>
</dbReference>
<organism evidence="4 5">
    <name type="scientific">Actinospica acidithermotolerans</name>
    <dbReference type="NCBI Taxonomy" id="2828514"/>
    <lineage>
        <taxon>Bacteria</taxon>
        <taxon>Bacillati</taxon>
        <taxon>Actinomycetota</taxon>
        <taxon>Actinomycetes</taxon>
        <taxon>Catenulisporales</taxon>
        <taxon>Actinospicaceae</taxon>
        <taxon>Actinospica</taxon>
    </lineage>
</organism>
<evidence type="ECO:0000256" key="2">
    <source>
        <dbReference type="SAM" id="Phobius"/>
    </source>
</evidence>
<dbReference type="PANTHER" id="PTHR14969">
    <property type="entry name" value="SPHINGOSINE-1-PHOSPHATE PHOSPHOHYDROLASE"/>
    <property type="match status" value="1"/>
</dbReference>
<dbReference type="AlphaFoldDB" id="A0A941ELD2"/>
<keyword evidence="2" id="KW-0812">Transmembrane</keyword>
<evidence type="ECO:0000259" key="3">
    <source>
        <dbReference type="SMART" id="SM00014"/>
    </source>
</evidence>
<protein>
    <submittedName>
        <fullName evidence="4">Phosphatase PAP2 family protein</fullName>
    </submittedName>
</protein>
<dbReference type="InterPro" id="IPR036938">
    <property type="entry name" value="PAP2/HPO_sf"/>
</dbReference>
<feature type="transmembrane region" description="Helical" evidence="2">
    <location>
        <begin position="179"/>
        <end position="197"/>
    </location>
</feature>
<feature type="transmembrane region" description="Helical" evidence="2">
    <location>
        <begin position="123"/>
        <end position="145"/>
    </location>
</feature>
<keyword evidence="2" id="KW-1133">Transmembrane helix</keyword>
<feature type="compositionally biased region" description="Basic and acidic residues" evidence="1">
    <location>
        <begin position="220"/>
        <end position="230"/>
    </location>
</feature>
<dbReference type="RefSeq" id="WP_212522319.1">
    <property type="nucleotide sequence ID" value="NZ_JAGSOH010000196.1"/>
</dbReference>
<keyword evidence="5" id="KW-1185">Reference proteome</keyword>